<dbReference type="Proteomes" id="UP000027473">
    <property type="component" value="Unassembled WGS sequence"/>
</dbReference>
<name>A0AB73BX18_9FUSO</name>
<evidence type="ECO:0000313" key="2">
    <source>
        <dbReference type="EMBL" id="KDE63819.1"/>
    </source>
</evidence>
<accession>A0AB73BX18</accession>
<dbReference type="EMBL" id="JAAC01000062">
    <property type="protein sequence ID" value="KDE63819.1"/>
    <property type="molecule type" value="Genomic_DNA"/>
</dbReference>
<evidence type="ECO:0000313" key="3">
    <source>
        <dbReference type="Proteomes" id="UP000027473"/>
    </source>
</evidence>
<evidence type="ECO:0000259" key="1">
    <source>
        <dbReference type="PROSITE" id="PS50943"/>
    </source>
</evidence>
<proteinExistence type="predicted"/>
<dbReference type="InterPro" id="IPR010982">
    <property type="entry name" value="Lambda_DNA-bd_dom_sf"/>
</dbReference>
<feature type="domain" description="HTH cro/C1-type" evidence="1">
    <location>
        <begin position="40"/>
        <end position="74"/>
    </location>
</feature>
<dbReference type="SUPFAM" id="SSF47413">
    <property type="entry name" value="lambda repressor-like DNA-binding domains"/>
    <property type="match status" value="1"/>
</dbReference>
<dbReference type="AlphaFoldDB" id="A0AB73BX18"/>
<dbReference type="SMART" id="SM00530">
    <property type="entry name" value="HTH_XRE"/>
    <property type="match status" value="1"/>
</dbReference>
<organism evidence="2 3">
    <name type="scientific">Fusobacterium necrophorum BL</name>
    <dbReference type="NCBI Taxonomy" id="1441732"/>
    <lineage>
        <taxon>Bacteria</taxon>
        <taxon>Fusobacteriati</taxon>
        <taxon>Fusobacteriota</taxon>
        <taxon>Fusobacteriia</taxon>
        <taxon>Fusobacteriales</taxon>
        <taxon>Fusobacteriaceae</taxon>
        <taxon>Fusobacterium</taxon>
    </lineage>
</organism>
<sequence length="140" mass="16438">MEKKFLFGDRLKTLRKPKEGNSLSMDELSKIFKEKYDLSVNKSMISRWETGIAVPDNKHIVAYAKYFDIDMNYLIGLTNVKRNLSDITYSKDNAKDENLFEILEFLKNLDRERLKKIKEIIFSLKEADAQKLDAIIKILK</sequence>
<dbReference type="Pfam" id="PF01381">
    <property type="entry name" value="HTH_3"/>
    <property type="match status" value="1"/>
</dbReference>
<protein>
    <recommendedName>
        <fullName evidence="1">HTH cro/C1-type domain-containing protein</fullName>
    </recommendedName>
</protein>
<dbReference type="RefSeq" id="WP_051611726.1">
    <property type="nucleotide sequence ID" value="NZ_JAAC01000062.1"/>
</dbReference>
<dbReference type="Gene3D" id="1.10.260.40">
    <property type="entry name" value="lambda repressor-like DNA-binding domains"/>
    <property type="match status" value="1"/>
</dbReference>
<comment type="caution">
    <text evidence="2">The sequence shown here is derived from an EMBL/GenBank/DDBJ whole genome shotgun (WGS) entry which is preliminary data.</text>
</comment>
<reference evidence="2 3" key="1">
    <citation type="submission" date="2014-01" db="EMBL/GenBank/DDBJ databases">
        <title>Comparative genomics of Fusobacterium necrophorum wild isolates.</title>
        <authorList>
            <person name="Kittichotirat W."/>
            <person name="Bumgarner R.E."/>
            <person name="Lawrence P."/>
        </authorList>
    </citation>
    <scope>NUCLEOTIDE SEQUENCE [LARGE SCALE GENOMIC DNA]</scope>
    <source>
        <strain evidence="2 3">BL</strain>
    </source>
</reference>
<gene>
    <name evidence="2" type="ORF">FUSO3_04550</name>
</gene>
<dbReference type="CDD" id="cd00093">
    <property type="entry name" value="HTH_XRE"/>
    <property type="match status" value="1"/>
</dbReference>
<dbReference type="InterPro" id="IPR001387">
    <property type="entry name" value="Cro/C1-type_HTH"/>
</dbReference>
<dbReference type="GO" id="GO:0003677">
    <property type="term" value="F:DNA binding"/>
    <property type="evidence" value="ECO:0007669"/>
    <property type="project" value="InterPro"/>
</dbReference>
<dbReference type="PROSITE" id="PS50943">
    <property type="entry name" value="HTH_CROC1"/>
    <property type="match status" value="1"/>
</dbReference>